<keyword evidence="2" id="KW-0677">Repeat</keyword>
<evidence type="ECO:0000256" key="2">
    <source>
        <dbReference type="ARBA" id="ARBA00022737"/>
    </source>
</evidence>
<keyword evidence="4" id="KW-1185">Reference proteome</keyword>
<dbReference type="PANTHER" id="PTHR46122">
    <property type="entry name" value="GALACTOSE OXIDASE/KELCH REPEAT PROTEIN-RELATED"/>
    <property type="match status" value="1"/>
</dbReference>
<comment type="caution">
    <text evidence="3">The sequence shown here is derived from an EMBL/GenBank/DDBJ whole genome shotgun (WGS) entry which is preliminary data.</text>
</comment>
<evidence type="ECO:0000313" key="4">
    <source>
        <dbReference type="Proteomes" id="UP000222542"/>
    </source>
</evidence>
<name>A0A2G2YE61_CAPAN</name>
<dbReference type="GO" id="GO:0005634">
    <property type="term" value="C:nucleus"/>
    <property type="evidence" value="ECO:0000318"/>
    <property type="project" value="GO_Central"/>
</dbReference>
<dbReference type="InterPro" id="IPR052439">
    <property type="entry name" value="F-box/Kelch-repeat"/>
</dbReference>
<evidence type="ECO:0008006" key="5">
    <source>
        <dbReference type="Google" id="ProtNLM"/>
    </source>
</evidence>
<organism evidence="3 4">
    <name type="scientific">Capsicum annuum</name>
    <name type="common">Capsicum pepper</name>
    <dbReference type="NCBI Taxonomy" id="4072"/>
    <lineage>
        <taxon>Eukaryota</taxon>
        <taxon>Viridiplantae</taxon>
        <taxon>Streptophyta</taxon>
        <taxon>Embryophyta</taxon>
        <taxon>Tracheophyta</taxon>
        <taxon>Spermatophyta</taxon>
        <taxon>Magnoliopsida</taxon>
        <taxon>eudicotyledons</taxon>
        <taxon>Gunneridae</taxon>
        <taxon>Pentapetalae</taxon>
        <taxon>asterids</taxon>
        <taxon>lamiids</taxon>
        <taxon>Solanales</taxon>
        <taxon>Solanaceae</taxon>
        <taxon>Solanoideae</taxon>
        <taxon>Capsiceae</taxon>
        <taxon>Capsicum</taxon>
    </lineage>
</organism>
<gene>
    <name evidence="3" type="ORF">T459_27338</name>
</gene>
<dbReference type="Pfam" id="PF01344">
    <property type="entry name" value="Kelch_1"/>
    <property type="match status" value="1"/>
</dbReference>
<dbReference type="InterPro" id="IPR006652">
    <property type="entry name" value="Kelch_1"/>
</dbReference>
<dbReference type="AlphaFoldDB" id="A0A2G2YE61"/>
<reference evidence="3 4" key="2">
    <citation type="journal article" date="2017" name="Genome Biol.">
        <title>New reference genome sequences of hot pepper reveal the massive evolution of plant disease-resistance genes by retroduplication.</title>
        <authorList>
            <person name="Kim S."/>
            <person name="Park J."/>
            <person name="Yeom S.I."/>
            <person name="Kim Y.M."/>
            <person name="Seo E."/>
            <person name="Kim K.T."/>
            <person name="Kim M.S."/>
            <person name="Lee J.M."/>
            <person name="Cheong K."/>
            <person name="Shin H.S."/>
            <person name="Kim S.B."/>
            <person name="Han K."/>
            <person name="Lee J."/>
            <person name="Park M."/>
            <person name="Lee H.A."/>
            <person name="Lee H.Y."/>
            <person name="Lee Y."/>
            <person name="Oh S."/>
            <person name="Lee J.H."/>
            <person name="Choi E."/>
            <person name="Choi E."/>
            <person name="Lee S.E."/>
            <person name="Jeon J."/>
            <person name="Kim H."/>
            <person name="Choi G."/>
            <person name="Song H."/>
            <person name="Lee J."/>
            <person name="Lee S.C."/>
            <person name="Kwon J.K."/>
            <person name="Lee H.Y."/>
            <person name="Koo N."/>
            <person name="Hong Y."/>
            <person name="Kim R.W."/>
            <person name="Kang W.H."/>
            <person name="Huh J.H."/>
            <person name="Kang B.C."/>
            <person name="Yang T.J."/>
            <person name="Lee Y.H."/>
            <person name="Bennetzen J.L."/>
            <person name="Choi D."/>
        </authorList>
    </citation>
    <scope>NUCLEOTIDE SEQUENCE [LARGE SCALE GENOMIC DNA]</scope>
    <source>
        <strain evidence="4">cv. CM334</strain>
    </source>
</reference>
<protein>
    <recommendedName>
        <fullName evidence="5">F-box/kelch-repeat protein</fullName>
    </recommendedName>
</protein>
<dbReference type="Proteomes" id="UP000222542">
    <property type="component" value="Unassembled WGS sequence"/>
</dbReference>
<dbReference type="Gene3D" id="2.130.10.80">
    <property type="entry name" value="Galactose oxidase/kelch, beta-propeller"/>
    <property type="match status" value="1"/>
</dbReference>
<proteinExistence type="predicted"/>
<reference evidence="3 4" key="1">
    <citation type="journal article" date="2014" name="Nat. Genet.">
        <title>Genome sequence of the hot pepper provides insights into the evolution of pungency in Capsicum species.</title>
        <authorList>
            <person name="Kim S."/>
            <person name="Park M."/>
            <person name="Yeom S.I."/>
            <person name="Kim Y.M."/>
            <person name="Lee J.M."/>
            <person name="Lee H.A."/>
            <person name="Seo E."/>
            <person name="Choi J."/>
            <person name="Cheong K."/>
            <person name="Kim K.T."/>
            <person name="Jung K."/>
            <person name="Lee G.W."/>
            <person name="Oh S.K."/>
            <person name="Bae C."/>
            <person name="Kim S.B."/>
            <person name="Lee H.Y."/>
            <person name="Kim S.Y."/>
            <person name="Kim M.S."/>
            <person name="Kang B.C."/>
            <person name="Jo Y.D."/>
            <person name="Yang H.B."/>
            <person name="Jeong H.J."/>
            <person name="Kang W.H."/>
            <person name="Kwon J.K."/>
            <person name="Shin C."/>
            <person name="Lim J.Y."/>
            <person name="Park J.H."/>
            <person name="Huh J.H."/>
            <person name="Kim J.S."/>
            <person name="Kim B.D."/>
            <person name="Cohen O."/>
            <person name="Paran I."/>
            <person name="Suh M.C."/>
            <person name="Lee S.B."/>
            <person name="Kim Y.K."/>
            <person name="Shin Y."/>
            <person name="Noh S.J."/>
            <person name="Park J."/>
            <person name="Seo Y.S."/>
            <person name="Kwon S.Y."/>
            <person name="Kim H.A."/>
            <person name="Park J.M."/>
            <person name="Kim H.J."/>
            <person name="Choi S.B."/>
            <person name="Bosland P.W."/>
            <person name="Reeves G."/>
            <person name="Jo S.H."/>
            <person name="Lee B.W."/>
            <person name="Cho H.T."/>
            <person name="Choi H.S."/>
            <person name="Lee M.S."/>
            <person name="Yu Y."/>
            <person name="Do Choi Y."/>
            <person name="Park B.S."/>
            <person name="van Deynze A."/>
            <person name="Ashrafi H."/>
            <person name="Hill T."/>
            <person name="Kim W.T."/>
            <person name="Pai H.S."/>
            <person name="Ahn H.K."/>
            <person name="Yeam I."/>
            <person name="Giovannoni J.J."/>
            <person name="Rose J.K."/>
            <person name="Sorensen I."/>
            <person name="Lee S.J."/>
            <person name="Kim R.W."/>
            <person name="Choi I.Y."/>
            <person name="Choi B.S."/>
            <person name="Lim J.S."/>
            <person name="Lee Y.H."/>
            <person name="Choi D."/>
        </authorList>
    </citation>
    <scope>NUCLEOTIDE SEQUENCE [LARGE SCALE GENOMIC DNA]</scope>
    <source>
        <strain evidence="4">cv. CM334</strain>
    </source>
</reference>
<dbReference type="Gramene" id="PHT67851">
    <property type="protein sequence ID" value="PHT67851"/>
    <property type="gene ID" value="T459_27338"/>
</dbReference>
<accession>A0A2G2YE61</accession>
<dbReference type="STRING" id="4072.A0A2G2YE61"/>
<evidence type="ECO:0000256" key="1">
    <source>
        <dbReference type="ARBA" id="ARBA00022441"/>
    </source>
</evidence>
<evidence type="ECO:0000313" key="3">
    <source>
        <dbReference type="EMBL" id="PHT67851.1"/>
    </source>
</evidence>
<sequence length="204" mass="22686">MHLPRKTPNYCFVFSNKESLAIGTELLVFRKDVFAHIISQYSLLTNTWSTGMQMNVPRCFFGKSLGEIAIFSGGCDLQGKIHSSAELYDSETATWRTLRSMNKPRSEAQSRVQILSRVFRQSSQSSVDREGCSRPSRFGILITARASVRVVTAPNLKNGIPATSAAPPLVAAVNNQFTLLTMQKCWLGSMKSITKKGFIEVNSW</sequence>
<dbReference type="InterPro" id="IPR015915">
    <property type="entry name" value="Kelch-typ_b-propeller"/>
</dbReference>
<dbReference type="InterPro" id="IPR037293">
    <property type="entry name" value="Gal_Oxidase_central_sf"/>
</dbReference>
<dbReference type="PANTHER" id="PTHR46122:SF13">
    <property type="entry name" value="F-BOX_KELCH-REPEAT PROTEIN SKIP11-LIKE"/>
    <property type="match status" value="1"/>
</dbReference>
<keyword evidence="1" id="KW-0880">Kelch repeat</keyword>
<dbReference type="EMBL" id="AYRZ02000011">
    <property type="protein sequence ID" value="PHT67851.1"/>
    <property type="molecule type" value="Genomic_DNA"/>
</dbReference>
<dbReference type="SUPFAM" id="SSF117281">
    <property type="entry name" value="Kelch motif"/>
    <property type="match status" value="1"/>
</dbReference>